<evidence type="ECO:0000313" key="3">
    <source>
        <dbReference type="Proteomes" id="UP000053558"/>
    </source>
</evidence>
<gene>
    <name evidence="2" type="ORF">CONPUDRAFT_159719</name>
</gene>
<evidence type="ECO:0000256" key="1">
    <source>
        <dbReference type="SAM" id="MobiDB-lite"/>
    </source>
</evidence>
<keyword evidence="3" id="KW-1185">Reference proteome</keyword>
<feature type="region of interest" description="Disordered" evidence="1">
    <location>
        <begin position="1"/>
        <end position="63"/>
    </location>
</feature>
<dbReference type="AlphaFoldDB" id="A0A5M3M842"/>
<dbReference type="InterPro" id="IPR019312">
    <property type="entry name" value="CNOT11"/>
</dbReference>
<dbReference type="OMA" id="VQNLCRF"/>
<organism evidence="2 3">
    <name type="scientific">Coniophora puteana (strain RWD-64-598)</name>
    <name type="common">Brown rot fungus</name>
    <dbReference type="NCBI Taxonomy" id="741705"/>
    <lineage>
        <taxon>Eukaryota</taxon>
        <taxon>Fungi</taxon>
        <taxon>Dikarya</taxon>
        <taxon>Basidiomycota</taxon>
        <taxon>Agaricomycotina</taxon>
        <taxon>Agaricomycetes</taxon>
        <taxon>Agaricomycetidae</taxon>
        <taxon>Boletales</taxon>
        <taxon>Coniophorineae</taxon>
        <taxon>Coniophoraceae</taxon>
        <taxon>Coniophora</taxon>
    </lineage>
</organism>
<dbReference type="Pfam" id="PF10155">
    <property type="entry name" value="CNOT11"/>
    <property type="match status" value="1"/>
</dbReference>
<proteinExistence type="predicted"/>
<dbReference type="EMBL" id="JH711590">
    <property type="protein sequence ID" value="EIW74955.1"/>
    <property type="molecule type" value="Genomic_DNA"/>
</dbReference>
<dbReference type="GO" id="GO:0030014">
    <property type="term" value="C:CCR4-NOT complex"/>
    <property type="evidence" value="ECO:0007669"/>
    <property type="project" value="InterPro"/>
</dbReference>
<dbReference type="OrthoDB" id="3226845at2759"/>
<protein>
    <submittedName>
        <fullName evidence="2">Uncharacterized protein</fullName>
    </submittedName>
</protein>
<comment type="caution">
    <text evidence="2">The sequence shown here is derived from an EMBL/GenBank/DDBJ whole genome shotgun (WGS) entry which is preliminary data.</text>
</comment>
<dbReference type="KEGG" id="cput:CONPUDRAFT_159719"/>
<evidence type="ECO:0000313" key="2">
    <source>
        <dbReference type="EMBL" id="EIW74955.1"/>
    </source>
</evidence>
<dbReference type="RefSeq" id="XP_007775008.1">
    <property type="nucleotide sequence ID" value="XM_007776818.1"/>
</dbReference>
<dbReference type="GeneID" id="19204168"/>
<sequence length="470" mass="51113">MSMSSNPSSRFFPKPQQSHSSQSHLSQQPTATTSPTVGPGSTAGPSTSAGASPIAAAPPGLPVDGEKLRTSVRHLLSRAHALPCSTTAQAFCSLVHEGARFQLALDTLLPLLNDESAEIAQRILVAYTIHSIYAPHPIAINPFRSVLYTAFVAERKRAVQAPVGDGEIAKNEQFVWVLWKILKGDGNDLGPYSPITLARSPLPYELRAANLVLEEDAFTESGSSTSLQDSNGRVSPSVNGSAMISPSQDEAAEEFARGARLLLDARSRTLTLSERNLVLALLPDLSHPSAKVLDLSEVGHITSKNPSMRYPLYAALLTHHFADTRSAASGLERMEQMVADLRELPLSLNSFDMLGSMLRDETPIRDPVTPDGKTTIGVLVKREALGGFLSSCIQTVEWAEREEREGLVSDDRVARYVKGLCMFYGRLIETDIVDATDDVATAEMKHFALRYSRFEDANALYRTLAYAQNH</sequence>
<feature type="compositionally biased region" description="Low complexity" evidence="1">
    <location>
        <begin position="16"/>
        <end position="58"/>
    </location>
</feature>
<feature type="region of interest" description="Disordered" evidence="1">
    <location>
        <begin position="222"/>
        <end position="244"/>
    </location>
</feature>
<reference evidence="3" key="1">
    <citation type="journal article" date="2012" name="Science">
        <title>The Paleozoic origin of enzymatic lignin decomposition reconstructed from 31 fungal genomes.</title>
        <authorList>
            <person name="Floudas D."/>
            <person name="Binder M."/>
            <person name="Riley R."/>
            <person name="Barry K."/>
            <person name="Blanchette R.A."/>
            <person name="Henrissat B."/>
            <person name="Martinez A.T."/>
            <person name="Otillar R."/>
            <person name="Spatafora J.W."/>
            <person name="Yadav J.S."/>
            <person name="Aerts A."/>
            <person name="Benoit I."/>
            <person name="Boyd A."/>
            <person name="Carlson A."/>
            <person name="Copeland A."/>
            <person name="Coutinho P.M."/>
            <person name="de Vries R.P."/>
            <person name="Ferreira P."/>
            <person name="Findley K."/>
            <person name="Foster B."/>
            <person name="Gaskell J."/>
            <person name="Glotzer D."/>
            <person name="Gorecki P."/>
            <person name="Heitman J."/>
            <person name="Hesse C."/>
            <person name="Hori C."/>
            <person name="Igarashi K."/>
            <person name="Jurgens J.A."/>
            <person name="Kallen N."/>
            <person name="Kersten P."/>
            <person name="Kohler A."/>
            <person name="Kuees U."/>
            <person name="Kumar T.K.A."/>
            <person name="Kuo A."/>
            <person name="LaButti K."/>
            <person name="Larrondo L.F."/>
            <person name="Lindquist E."/>
            <person name="Ling A."/>
            <person name="Lombard V."/>
            <person name="Lucas S."/>
            <person name="Lundell T."/>
            <person name="Martin R."/>
            <person name="McLaughlin D.J."/>
            <person name="Morgenstern I."/>
            <person name="Morin E."/>
            <person name="Murat C."/>
            <person name="Nagy L.G."/>
            <person name="Nolan M."/>
            <person name="Ohm R.A."/>
            <person name="Patyshakuliyeva A."/>
            <person name="Rokas A."/>
            <person name="Ruiz-Duenas F.J."/>
            <person name="Sabat G."/>
            <person name="Salamov A."/>
            <person name="Samejima M."/>
            <person name="Schmutz J."/>
            <person name="Slot J.C."/>
            <person name="St John F."/>
            <person name="Stenlid J."/>
            <person name="Sun H."/>
            <person name="Sun S."/>
            <person name="Syed K."/>
            <person name="Tsang A."/>
            <person name="Wiebenga A."/>
            <person name="Young D."/>
            <person name="Pisabarro A."/>
            <person name="Eastwood D.C."/>
            <person name="Martin F."/>
            <person name="Cullen D."/>
            <person name="Grigoriev I.V."/>
            <person name="Hibbett D.S."/>
        </authorList>
    </citation>
    <scope>NUCLEOTIDE SEQUENCE [LARGE SCALE GENOMIC DNA]</scope>
    <source>
        <strain evidence="3">RWD-64-598 SS2</strain>
    </source>
</reference>
<accession>A0A5M3M842</accession>
<name>A0A5M3M842_CONPW</name>
<dbReference type="Proteomes" id="UP000053558">
    <property type="component" value="Unassembled WGS sequence"/>
</dbReference>